<dbReference type="Proteomes" id="UP001597083">
    <property type="component" value="Unassembled WGS sequence"/>
</dbReference>
<accession>A0ABW3CL43</accession>
<reference evidence="2" key="1">
    <citation type="journal article" date="2019" name="Int. J. Syst. Evol. Microbiol.">
        <title>The Global Catalogue of Microorganisms (GCM) 10K type strain sequencing project: providing services to taxonomists for standard genome sequencing and annotation.</title>
        <authorList>
            <consortium name="The Broad Institute Genomics Platform"/>
            <consortium name="The Broad Institute Genome Sequencing Center for Infectious Disease"/>
            <person name="Wu L."/>
            <person name="Ma J."/>
        </authorList>
    </citation>
    <scope>NUCLEOTIDE SEQUENCE [LARGE SCALE GENOMIC DNA]</scope>
    <source>
        <strain evidence="2">JCM 31696</strain>
    </source>
</reference>
<keyword evidence="2" id="KW-1185">Reference proteome</keyword>
<sequence>MAGVLILNRTVCPTFTLNWVVKPSMVWPPPDVFSHCAGGVPGLEFSQATGLPPSSQGPAAACTV</sequence>
<protein>
    <submittedName>
        <fullName evidence="1">Uncharacterized protein</fullName>
    </submittedName>
</protein>
<comment type="caution">
    <text evidence="1">The sequence shown here is derived from an EMBL/GenBank/DDBJ whole genome shotgun (WGS) entry which is preliminary data.</text>
</comment>
<dbReference type="EMBL" id="JBHTIR010003294">
    <property type="protein sequence ID" value="MFD0854980.1"/>
    <property type="molecule type" value="Genomic_DNA"/>
</dbReference>
<organism evidence="1 2">
    <name type="scientific">Actinomadura adrarensis</name>
    <dbReference type="NCBI Taxonomy" id="1819600"/>
    <lineage>
        <taxon>Bacteria</taxon>
        <taxon>Bacillati</taxon>
        <taxon>Actinomycetota</taxon>
        <taxon>Actinomycetes</taxon>
        <taxon>Streptosporangiales</taxon>
        <taxon>Thermomonosporaceae</taxon>
        <taxon>Actinomadura</taxon>
    </lineage>
</organism>
<feature type="non-terminal residue" evidence="1">
    <location>
        <position position="64"/>
    </location>
</feature>
<gene>
    <name evidence="1" type="ORF">ACFQ07_22255</name>
</gene>
<evidence type="ECO:0000313" key="2">
    <source>
        <dbReference type="Proteomes" id="UP001597083"/>
    </source>
</evidence>
<evidence type="ECO:0000313" key="1">
    <source>
        <dbReference type="EMBL" id="MFD0854980.1"/>
    </source>
</evidence>
<proteinExistence type="predicted"/>
<name>A0ABW3CL43_9ACTN</name>